<evidence type="ECO:0000256" key="2">
    <source>
        <dbReference type="ARBA" id="ARBA00022840"/>
    </source>
</evidence>
<evidence type="ECO:0000256" key="1">
    <source>
        <dbReference type="ARBA" id="ARBA00022741"/>
    </source>
</evidence>
<feature type="domain" description="Bacterial transcriptional activator" evidence="4">
    <location>
        <begin position="97"/>
        <end position="220"/>
    </location>
</feature>
<dbReference type="PANTHER" id="PTHR16305:SF28">
    <property type="entry name" value="GUANYLATE CYCLASE DOMAIN-CONTAINING PROTEIN"/>
    <property type="match status" value="1"/>
</dbReference>
<gene>
    <name evidence="5" type="ORF">SAMN00790413_05728</name>
</gene>
<evidence type="ECO:0000313" key="5">
    <source>
        <dbReference type="EMBL" id="SMB79017.1"/>
    </source>
</evidence>
<dbReference type="Gene3D" id="3.40.50.300">
    <property type="entry name" value="P-loop containing nucleotide triphosphate hydrolases"/>
    <property type="match status" value="1"/>
</dbReference>
<dbReference type="AlphaFoldDB" id="A0A1W1UD68"/>
<proteinExistence type="predicted"/>
<dbReference type="GO" id="GO:0004016">
    <property type="term" value="F:adenylate cyclase activity"/>
    <property type="evidence" value="ECO:0007669"/>
    <property type="project" value="TreeGrafter"/>
</dbReference>
<evidence type="ECO:0000313" key="6">
    <source>
        <dbReference type="Proteomes" id="UP000192582"/>
    </source>
</evidence>
<dbReference type="InterPro" id="IPR005158">
    <property type="entry name" value="BTAD"/>
</dbReference>
<dbReference type="SUPFAM" id="SSF48452">
    <property type="entry name" value="TPR-like"/>
    <property type="match status" value="1"/>
</dbReference>
<dbReference type="PANTHER" id="PTHR16305">
    <property type="entry name" value="TESTICULAR SOLUBLE ADENYLYL CYCLASE"/>
    <property type="match status" value="1"/>
</dbReference>
<dbReference type="RefSeq" id="WP_139806401.1">
    <property type="nucleotide sequence ID" value="NZ_FWWU01000003.1"/>
</dbReference>
<dbReference type="SUPFAM" id="SSF52540">
    <property type="entry name" value="P-loop containing nucleoside triphosphate hydrolases"/>
    <property type="match status" value="1"/>
</dbReference>
<dbReference type="Gene3D" id="1.25.40.10">
    <property type="entry name" value="Tetratricopeptide repeat domain"/>
    <property type="match status" value="1"/>
</dbReference>
<evidence type="ECO:0000259" key="4">
    <source>
        <dbReference type="SMART" id="SM01043"/>
    </source>
</evidence>
<dbReference type="InterPro" id="IPR041664">
    <property type="entry name" value="AAA_16"/>
</dbReference>
<dbReference type="SMART" id="SM01043">
    <property type="entry name" value="BTAD"/>
    <property type="match status" value="1"/>
</dbReference>
<dbReference type="InterPro" id="IPR011990">
    <property type="entry name" value="TPR-like_helical_dom_sf"/>
</dbReference>
<evidence type="ECO:0000256" key="3">
    <source>
        <dbReference type="SAM" id="MobiDB-lite"/>
    </source>
</evidence>
<accession>A0A1W1UD68</accession>
<dbReference type="GO" id="GO:0005524">
    <property type="term" value="F:ATP binding"/>
    <property type="evidence" value="ECO:0007669"/>
    <property type="project" value="UniProtKB-KW"/>
</dbReference>
<feature type="region of interest" description="Disordered" evidence="3">
    <location>
        <begin position="646"/>
        <end position="670"/>
    </location>
</feature>
<dbReference type="GO" id="GO:0005737">
    <property type="term" value="C:cytoplasm"/>
    <property type="evidence" value="ECO:0007669"/>
    <property type="project" value="TreeGrafter"/>
</dbReference>
<dbReference type="Pfam" id="PF03704">
    <property type="entry name" value="BTAD"/>
    <property type="match status" value="1"/>
</dbReference>
<keyword evidence="1" id="KW-0547">Nucleotide-binding</keyword>
<sequence length="670" mass="72241">MSDSTRTWRLTLLGSPALQAPEGQRPRCEGKMLAVLAHLALEGPTSRTQLAGRLWPETGESAARNNLVHLLRRMRAQLGAELVQAGDVLSLAPEVEVDVRDTRATGELLEGVTWPELPELGDWLLSWRERLSGERGARWRAEAQRLEDAGRWTEALDVVGRLRGLDPTSEDGLRREMRLHYLLGDPARAQAVYEVGAQRLRNAFGNEPLPETQALARDIGRGTLVPFAAPKASSRQNVEPPLVGREEAWAQMEAAWAAGKGIVLTGEPGVGKTRLALDFLEAHGGGMRFRGCLGDAGLPYATHSRTYRQVLAAYPDLDLPDGVREELARILPHLGPAPAPITDETQKTRFWQAKTDALGAAIARGLHRLVFDDTQFMDEASIEAGAFVFAHLGWGDPAADYRTIHCFRKGELSPMQQGVLGAMVGAGLVALVELEPLNAGAVEQLVRELDLPVRGDLVPALARYTGGNPLLLLETARSLREAGLEEGPAQGGLPLPDSAGQVIASRLSRLSPGALHAARAAAVLGSDFDLELVAQVLGAPLLETATAWEELETAQVVRSQGFEHDLIADAVLSGVPGAVRRLLHRSAARTLTSHHSPPARIARHWREGGEPREAAPWFVRAGEEARAAYRFGEAAAHDLEAAAAFEEAGQPGEAGRLRERAHTALTPRAG</sequence>
<dbReference type="Pfam" id="PF13191">
    <property type="entry name" value="AAA_16"/>
    <property type="match status" value="1"/>
</dbReference>
<dbReference type="OrthoDB" id="74119at2"/>
<dbReference type="Proteomes" id="UP000192582">
    <property type="component" value="Unassembled WGS sequence"/>
</dbReference>
<keyword evidence="6" id="KW-1185">Reference proteome</keyword>
<protein>
    <submittedName>
        <fullName evidence="5">AAA ATPase domain-containing protein</fullName>
    </submittedName>
</protein>
<organism evidence="5 6">
    <name type="scientific">Deinococcus hopiensis KR-140</name>
    <dbReference type="NCBI Taxonomy" id="695939"/>
    <lineage>
        <taxon>Bacteria</taxon>
        <taxon>Thermotogati</taxon>
        <taxon>Deinococcota</taxon>
        <taxon>Deinococci</taxon>
        <taxon>Deinococcales</taxon>
        <taxon>Deinococcaceae</taxon>
        <taxon>Deinococcus</taxon>
    </lineage>
</organism>
<name>A0A1W1UD68_9DEIO</name>
<reference evidence="5 6" key="1">
    <citation type="submission" date="2017-04" db="EMBL/GenBank/DDBJ databases">
        <authorList>
            <person name="Afonso C.L."/>
            <person name="Miller P.J."/>
            <person name="Scott M.A."/>
            <person name="Spackman E."/>
            <person name="Goraichik I."/>
            <person name="Dimitrov K.M."/>
            <person name="Suarez D.L."/>
            <person name="Swayne D.E."/>
        </authorList>
    </citation>
    <scope>NUCLEOTIDE SEQUENCE [LARGE SCALE GENOMIC DNA]</scope>
    <source>
        <strain evidence="5 6">KR-140</strain>
    </source>
</reference>
<dbReference type="STRING" id="695939.SAMN00790413_05728"/>
<dbReference type="InterPro" id="IPR027417">
    <property type="entry name" value="P-loop_NTPase"/>
</dbReference>
<dbReference type="EMBL" id="FWWU01000003">
    <property type="protein sequence ID" value="SMB79017.1"/>
    <property type="molecule type" value="Genomic_DNA"/>
</dbReference>
<keyword evidence="2" id="KW-0067">ATP-binding</keyword>